<dbReference type="AlphaFoldDB" id="A0AAE0FSB4"/>
<dbReference type="Proteomes" id="UP001190700">
    <property type="component" value="Unassembled WGS sequence"/>
</dbReference>
<accession>A0AAE0FSB4</accession>
<reference evidence="1 2" key="1">
    <citation type="journal article" date="2015" name="Genome Biol. Evol.">
        <title>Comparative Genomics of a Bacterivorous Green Alga Reveals Evolutionary Causalities and Consequences of Phago-Mixotrophic Mode of Nutrition.</title>
        <authorList>
            <person name="Burns J.A."/>
            <person name="Paasch A."/>
            <person name="Narechania A."/>
            <person name="Kim E."/>
        </authorList>
    </citation>
    <scope>NUCLEOTIDE SEQUENCE [LARGE SCALE GENOMIC DNA]</scope>
    <source>
        <strain evidence="1 2">PLY_AMNH</strain>
    </source>
</reference>
<protein>
    <submittedName>
        <fullName evidence="1">Uncharacterized protein</fullName>
    </submittedName>
</protein>
<sequence>MPAYLGSVERHFEEYGRSEEEDELEYPLGYYDDSGDDCEAEEEEQHGHLATPYFSSERLEQVSLQDTGFQLILMAELWSLLLAQATFNFPPNNTGPLSVARLQCNNKAEQNKTLTVCKVRHAW</sequence>
<evidence type="ECO:0000313" key="2">
    <source>
        <dbReference type="Proteomes" id="UP001190700"/>
    </source>
</evidence>
<gene>
    <name evidence="1" type="ORF">CYMTET_26162</name>
</gene>
<keyword evidence="2" id="KW-1185">Reference proteome</keyword>
<evidence type="ECO:0000313" key="1">
    <source>
        <dbReference type="EMBL" id="KAK3265136.1"/>
    </source>
</evidence>
<proteinExistence type="predicted"/>
<comment type="caution">
    <text evidence="1">The sequence shown here is derived from an EMBL/GenBank/DDBJ whole genome shotgun (WGS) entry which is preliminary data.</text>
</comment>
<organism evidence="1 2">
    <name type="scientific">Cymbomonas tetramitiformis</name>
    <dbReference type="NCBI Taxonomy" id="36881"/>
    <lineage>
        <taxon>Eukaryota</taxon>
        <taxon>Viridiplantae</taxon>
        <taxon>Chlorophyta</taxon>
        <taxon>Pyramimonadophyceae</taxon>
        <taxon>Pyramimonadales</taxon>
        <taxon>Pyramimonadaceae</taxon>
        <taxon>Cymbomonas</taxon>
    </lineage>
</organism>
<name>A0AAE0FSB4_9CHLO</name>
<dbReference type="EMBL" id="LGRX02014116">
    <property type="protein sequence ID" value="KAK3265136.1"/>
    <property type="molecule type" value="Genomic_DNA"/>
</dbReference>